<reference evidence="2" key="1">
    <citation type="submission" date="2022-08" db="EMBL/GenBank/DDBJ databases">
        <authorList>
            <person name="Gutierrez-Valencia J."/>
        </authorList>
    </citation>
    <scope>NUCLEOTIDE SEQUENCE</scope>
</reference>
<evidence type="ECO:0000313" key="3">
    <source>
        <dbReference type="Proteomes" id="UP001154282"/>
    </source>
</evidence>
<dbReference type="AlphaFoldDB" id="A0AAV0QK98"/>
<feature type="region of interest" description="Disordered" evidence="1">
    <location>
        <begin position="75"/>
        <end position="100"/>
    </location>
</feature>
<organism evidence="2 3">
    <name type="scientific">Linum tenue</name>
    <dbReference type="NCBI Taxonomy" id="586396"/>
    <lineage>
        <taxon>Eukaryota</taxon>
        <taxon>Viridiplantae</taxon>
        <taxon>Streptophyta</taxon>
        <taxon>Embryophyta</taxon>
        <taxon>Tracheophyta</taxon>
        <taxon>Spermatophyta</taxon>
        <taxon>Magnoliopsida</taxon>
        <taxon>eudicotyledons</taxon>
        <taxon>Gunneridae</taxon>
        <taxon>Pentapetalae</taxon>
        <taxon>rosids</taxon>
        <taxon>fabids</taxon>
        <taxon>Malpighiales</taxon>
        <taxon>Linaceae</taxon>
        <taxon>Linum</taxon>
    </lineage>
</organism>
<accession>A0AAV0QK98</accession>
<dbReference type="Proteomes" id="UP001154282">
    <property type="component" value="Unassembled WGS sequence"/>
</dbReference>
<sequence>LDSTREAGCFNNFPHRTTTCTIQNHYSIYSILLPLGTNHNPGPFHSYFHKPRTAAALSIFFFSYKKPGASTTFLPPLSRSNKQLAAEHHRHSPPSRPVNN</sequence>
<dbReference type="EMBL" id="CAMGYJ010000009">
    <property type="protein sequence ID" value="CAI0545554.1"/>
    <property type="molecule type" value="Genomic_DNA"/>
</dbReference>
<proteinExistence type="predicted"/>
<gene>
    <name evidence="2" type="ORF">LITE_LOCUS43635</name>
</gene>
<feature type="non-terminal residue" evidence="2">
    <location>
        <position position="1"/>
    </location>
</feature>
<evidence type="ECO:0000256" key="1">
    <source>
        <dbReference type="SAM" id="MobiDB-lite"/>
    </source>
</evidence>
<keyword evidence="3" id="KW-1185">Reference proteome</keyword>
<comment type="caution">
    <text evidence="2">The sequence shown here is derived from an EMBL/GenBank/DDBJ whole genome shotgun (WGS) entry which is preliminary data.</text>
</comment>
<protein>
    <submittedName>
        <fullName evidence="2">Uncharacterized protein</fullName>
    </submittedName>
</protein>
<name>A0AAV0QK98_9ROSI</name>
<evidence type="ECO:0000313" key="2">
    <source>
        <dbReference type="EMBL" id="CAI0545554.1"/>
    </source>
</evidence>